<dbReference type="AlphaFoldDB" id="A0A2K3E057"/>
<dbReference type="PANTHER" id="PTHR15907">
    <property type="entry name" value="DUF614 FAMILY PROTEIN-RELATED"/>
    <property type="match status" value="1"/>
</dbReference>
<proteinExistence type="predicted"/>
<protein>
    <submittedName>
        <fullName evidence="2">Uncharacterized protein</fullName>
    </submittedName>
</protein>
<keyword evidence="3" id="KW-1185">Reference proteome</keyword>
<name>A0A2K3E057_CHLRE</name>
<dbReference type="RefSeq" id="XP_001701837.2">
    <property type="nucleotide sequence ID" value="XM_001701785.2"/>
</dbReference>
<feature type="region of interest" description="Disordered" evidence="1">
    <location>
        <begin position="156"/>
        <end position="219"/>
    </location>
</feature>
<dbReference type="OrthoDB" id="1045822at2759"/>
<dbReference type="GeneID" id="5727196"/>
<evidence type="ECO:0000313" key="2">
    <source>
        <dbReference type="EMBL" id="PNW86165.1"/>
    </source>
</evidence>
<evidence type="ECO:0000313" key="3">
    <source>
        <dbReference type="Proteomes" id="UP000006906"/>
    </source>
</evidence>
<dbReference type="Gramene" id="PNW86165">
    <property type="protein sequence ID" value="PNW86165"/>
    <property type="gene ID" value="CHLRE_02g075400v5"/>
</dbReference>
<dbReference type="Pfam" id="PF04749">
    <property type="entry name" value="PLAC8"/>
    <property type="match status" value="1"/>
</dbReference>
<dbReference type="Proteomes" id="UP000006906">
    <property type="component" value="Chromosome 2"/>
</dbReference>
<dbReference type="PaxDb" id="3055-EDP06812"/>
<dbReference type="InterPro" id="IPR006461">
    <property type="entry name" value="PLAC_motif_containing"/>
</dbReference>
<evidence type="ECO:0000256" key="1">
    <source>
        <dbReference type="SAM" id="MobiDB-lite"/>
    </source>
</evidence>
<sequence length="219" mass="23656">MSADWKNPCWNVIAEPGGLAICVTSWCVPCFTYGMNLRHLGDAPEGANVFCAGDMSKACCLYCCATMVGCGCAVHIPARQYIRKKYNISEPTHGILEDVFLTWCCPCCTVTQEYNEIMSRNGGAGGFDDLKKAGNALADDAKKAANTAVVGAKQAVDNAAGSAEKKEEKDEKKEEPKEEKKEAEAEAKTEKKDEAVAEVNKEKKEEAVAGEKKDEAKAE</sequence>
<gene>
    <name evidence="2" type="ORF">CHLRE_02g075400v5</name>
</gene>
<organism evidence="2 3">
    <name type="scientific">Chlamydomonas reinhardtii</name>
    <name type="common">Chlamydomonas smithii</name>
    <dbReference type="NCBI Taxonomy" id="3055"/>
    <lineage>
        <taxon>Eukaryota</taxon>
        <taxon>Viridiplantae</taxon>
        <taxon>Chlorophyta</taxon>
        <taxon>core chlorophytes</taxon>
        <taxon>Chlorophyceae</taxon>
        <taxon>CS clade</taxon>
        <taxon>Chlamydomonadales</taxon>
        <taxon>Chlamydomonadaceae</taxon>
        <taxon>Chlamydomonas</taxon>
    </lineage>
</organism>
<dbReference type="EMBL" id="CM008963">
    <property type="protein sequence ID" value="PNW86165.1"/>
    <property type="molecule type" value="Genomic_DNA"/>
</dbReference>
<dbReference type="KEGG" id="cre:CHLRE_02g075400v5"/>
<accession>A0A2K3E057</accession>
<dbReference type="ExpressionAtlas" id="A0A2K3E057">
    <property type="expression patterns" value="baseline"/>
</dbReference>
<reference evidence="2 3" key="1">
    <citation type="journal article" date="2007" name="Science">
        <title>The Chlamydomonas genome reveals the evolution of key animal and plant functions.</title>
        <authorList>
            <person name="Merchant S.S."/>
            <person name="Prochnik S.E."/>
            <person name="Vallon O."/>
            <person name="Harris E.H."/>
            <person name="Karpowicz S.J."/>
            <person name="Witman G.B."/>
            <person name="Terry A."/>
            <person name="Salamov A."/>
            <person name="Fritz-Laylin L.K."/>
            <person name="Marechal-Drouard L."/>
            <person name="Marshall W.F."/>
            <person name="Qu L.H."/>
            <person name="Nelson D.R."/>
            <person name="Sanderfoot A.A."/>
            <person name="Spalding M.H."/>
            <person name="Kapitonov V.V."/>
            <person name="Ren Q."/>
            <person name="Ferris P."/>
            <person name="Lindquist E."/>
            <person name="Shapiro H."/>
            <person name="Lucas S.M."/>
            <person name="Grimwood J."/>
            <person name="Schmutz J."/>
            <person name="Cardol P."/>
            <person name="Cerutti H."/>
            <person name="Chanfreau G."/>
            <person name="Chen C.L."/>
            <person name="Cognat V."/>
            <person name="Croft M.T."/>
            <person name="Dent R."/>
            <person name="Dutcher S."/>
            <person name="Fernandez E."/>
            <person name="Fukuzawa H."/>
            <person name="Gonzalez-Ballester D."/>
            <person name="Gonzalez-Halphen D."/>
            <person name="Hallmann A."/>
            <person name="Hanikenne M."/>
            <person name="Hippler M."/>
            <person name="Inwood W."/>
            <person name="Jabbari K."/>
            <person name="Kalanon M."/>
            <person name="Kuras R."/>
            <person name="Lefebvre P.A."/>
            <person name="Lemaire S.D."/>
            <person name="Lobanov A.V."/>
            <person name="Lohr M."/>
            <person name="Manuell A."/>
            <person name="Meier I."/>
            <person name="Mets L."/>
            <person name="Mittag M."/>
            <person name="Mittelmeier T."/>
            <person name="Moroney J.V."/>
            <person name="Moseley J."/>
            <person name="Napoli C."/>
            <person name="Nedelcu A.M."/>
            <person name="Niyogi K."/>
            <person name="Novoselov S.V."/>
            <person name="Paulsen I.T."/>
            <person name="Pazour G."/>
            <person name="Purton S."/>
            <person name="Ral J.P."/>
            <person name="Riano-Pachon D.M."/>
            <person name="Riekhof W."/>
            <person name="Rymarquis L."/>
            <person name="Schroda M."/>
            <person name="Stern D."/>
            <person name="Umen J."/>
            <person name="Willows R."/>
            <person name="Wilson N."/>
            <person name="Zimmer S.L."/>
            <person name="Allmer J."/>
            <person name="Balk J."/>
            <person name="Bisova K."/>
            <person name="Chen C.J."/>
            <person name="Elias M."/>
            <person name="Gendler K."/>
            <person name="Hauser C."/>
            <person name="Lamb M.R."/>
            <person name="Ledford H."/>
            <person name="Long J.C."/>
            <person name="Minagawa J."/>
            <person name="Page M.D."/>
            <person name="Pan J."/>
            <person name="Pootakham W."/>
            <person name="Roje S."/>
            <person name="Rose A."/>
            <person name="Stahlberg E."/>
            <person name="Terauchi A.M."/>
            <person name="Yang P."/>
            <person name="Ball S."/>
            <person name="Bowler C."/>
            <person name="Dieckmann C.L."/>
            <person name="Gladyshev V.N."/>
            <person name="Green P."/>
            <person name="Jorgensen R."/>
            <person name="Mayfield S."/>
            <person name="Mueller-Roeber B."/>
            <person name="Rajamani S."/>
            <person name="Sayre R.T."/>
            <person name="Brokstein P."/>
            <person name="Dubchak I."/>
            <person name="Goodstein D."/>
            <person name="Hornick L."/>
            <person name="Huang Y.W."/>
            <person name="Jhaveri J."/>
            <person name="Luo Y."/>
            <person name="Martinez D."/>
            <person name="Ngau W.C."/>
            <person name="Otillar B."/>
            <person name="Poliakov A."/>
            <person name="Porter A."/>
            <person name="Szajkowski L."/>
            <person name="Werner G."/>
            <person name="Zhou K."/>
            <person name="Grigoriev I.V."/>
            <person name="Rokhsar D.S."/>
            <person name="Grossman A.R."/>
        </authorList>
    </citation>
    <scope>NUCLEOTIDE SEQUENCE [LARGE SCALE GENOMIC DNA]</scope>
    <source>
        <strain evidence="3">CC-503</strain>
    </source>
</reference>
<feature type="compositionally biased region" description="Basic and acidic residues" evidence="1">
    <location>
        <begin position="163"/>
        <end position="219"/>
    </location>
</feature>
<dbReference type="NCBIfam" id="TIGR01571">
    <property type="entry name" value="A_thal_Cys_rich"/>
    <property type="match status" value="1"/>
</dbReference>